<feature type="compositionally biased region" description="Low complexity" evidence="2">
    <location>
        <begin position="155"/>
        <end position="167"/>
    </location>
</feature>
<evidence type="ECO:0000256" key="2">
    <source>
        <dbReference type="SAM" id="MobiDB-lite"/>
    </source>
</evidence>
<dbReference type="PANTHER" id="PTHR46419:SF2">
    <property type="entry name" value="ADP-RIBOSYLATION FACTOR GTPASE-ACTIVATING PROTEIN AGD5"/>
    <property type="match status" value="1"/>
</dbReference>
<name>A0ABR2KMR5_9EUKA</name>
<dbReference type="Gene3D" id="1.10.220.150">
    <property type="entry name" value="Arf GTPase activating protein"/>
    <property type="match status" value="1"/>
</dbReference>
<dbReference type="InterPro" id="IPR044520">
    <property type="entry name" value="ARF_GAP_AGD5/15"/>
</dbReference>
<protein>
    <recommendedName>
        <fullName evidence="3">Arf-GAP domain-containing protein</fullName>
    </recommendedName>
</protein>
<gene>
    <name evidence="4" type="ORF">M9Y10_029335</name>
</gene>
<feature type="compositionally biased region" description="Low complexity" evidence="2">
    <location>
        <begin position="375"/>
        <end position="444"/>
    </location>
</feature>
<sequence>MKSAKDRVLRASHLPQNCYCADCHAKDPLWASVTLGEFICITCSGIHRSLGTHITFVRSCTLDTWTDEQATLMEKIGNKRATEYWEARLSPKFHRPSPDDVEGLQRFIKNKYVNRKWVNPELDPPSTRNNFNRQRTSQSDGGLANMNYYNQNMGYSDNSYQNNNYNSTETYAQPFGAQFPRRKDPSQSSSFDQSPVYDQNQYQGNNYQSQPFNQEYQYQQQPMQMQNQYYQQQQFVANSQNNSPFQMQNNSQDSFQQNDLFSPQQTFSQGQPAMPKKKNNFPQRNDQTFTQNQNLQNQPNPEYDRQRRNNPFQSHIMKQDQSLQQNYQQQPFQSSQQNYQQQIYQQPQQQNQQQMYQSSQQQTSQQNYQQQSYQMQQQQQSFQPQQQQMQQFPFQSSQQQLRQQTLQSSQQTSQQQYYQNPQYQQQFSSQQSNSYNQYQAQPNQVYSQQHIQTSNMYPQQQQAFQQNQNASIAGYPSGNMNQQNQNLQSPNQLVNNYFDSQPAKLDPRSIFQ</sequence>
<feature type="region of interest" description="Disordered" evidence="2">
    <location>
        <begin position="263"/>
        <end position="363"/>
    </location>
</feature>
<dbReference type="CDD" id="cd08204">
    <property type="entry name" value="ArfGap"/>
    <property type="match status" value="1"/>
</dbReference>
<dbReference type="InterPro" id="IPR038508">
    <property type="entry name" value="ArfGAP_dom_sf"/>
</dbReference>
<organism evidence="4 5">
    <name type="scientific">Tritrichomonas musculus</name>
    <dbReference type="NCBI Taxonomy" id="1915356"/>
    <lineage>
        <taxon>Eukaryota</taxon>
        <taxon>Metamonada</taxon>
        <taxon>Parabasalia</taxon>
        <taxon>Tritrichomonadida</taxon>
        <taxon>Tritrichomonadidae</taxon>
        <taxon>Tritrichomonas</taxon>
    </lineage>
</organism>
<dbReference type="SUPFAM" id="SSF57863">
    <property type="entry name" value="ArfGap/RecO-like zinc finger"/>
    <property type="match status" value="1"/>
</dbReference>
<accession>A0ABR2KMR5</accession>
<reference evidence="4 5" key="1">
    <citation type="submission" date="2024-04" db="EMBL/GenBank/DDBJ databases">
        <title>Tritrichomonas musculus Genome.</title>
        <authorList>
            <person name="Alves-Ferreira E."/>
            <person name="Grigg M."/>
            <person name="Lorenzi H."/>
            <person name="Galac M."/>
        </authorList>
    </citation>
    <scope>NUCLEOTIDE SEQUENCE [LARGE SCALE GENOMIC DNA]</scope>
    <source>
        <strain evidence="4 5">EAF2021</strain>
    </source>
</reference>
<proteinExistence type="predicted"/>
<keyword evidence="1" id="KW-0479">Metal-binding</keyword>
<feature type="compositionally biased region" description="Low complexity" evidence="2">
    <location>
        <begin position="321"/>
        <end position="363"/>
    </location>
</feature>
<dbReference type="PANTHER" id="PTHR46419">
    <property type="entry name" value="ADP-RIBOSYLATION FACTOR GTPASE-ACTIVATING PROTEIN AGD5"/>
    <property type="match status" value="1"/>
</dbReference>
<feature type="region of interest" description="Disordered" evidence="2">
    <location>
        <begin position="119"/>
        <end position="208"/>
    </location>
</feature>
<dbReference type="SMART" id="SM00105">
    <property type="entry name" value="ArfGap"/>
    <property type="match status" value="1"/>
</dbReference>
<feature type="compositionally biased region" description="Polar residues" evidence="2">
    <location>
        <begin position="126"/>
        <end position="140"/>
    </location>
</feature>
<evidence type="ECO:0000259" key="3">
    <source>
        <dbReference type="PROSITE" id="PS50115"/>
    </source>
</evidence>
<dbReference type="EMBL" id="JAPFFF010000004">
    <property type="protein sequence ID" value="KAK8892113.1"/>
    <property type="molecule type" value="Genomic_DNA"/>
</dbReference>
<keyword evidence="5" id="KW-1185">Reference proteome</keyword>
<keyword evidence="1" id="KW-0862">Zinc</keyword>
<dbReference type="Pfam" id="PF01412">
    <property type="entry name" value="ArfGap"/>
    <property type="match status" value="1"/>
</dbReference>
<dbReference type="PROSITE" id="PS50115">
    <property type="entry name" value="ARFGAP"/>
    <property type="match status" value="1"/>
</dbReference>
<feature type="compositionally biased region" description="Low complexity" evidence="2">
    <location>
        <begin position="459"/>
        <end position="470"/>
    </location>
</feature>
<feature type="compositionally biased region" description="Low complexity" evidence="2">
    <location>
        <begin position="285"/>
        <end position="301"/>
    </location>
</feature>
<dbReference type="InterPro" id="IPR001164">
    <property type="entry name" value="ArfGAP_dom"/>
</dbReference>
<feature type="domain" description="Arf-GAP" evidence="3">
    <location>
        <begin position="3"/>
        <end position="125"/>
    </location>
</feature>
<comment type="caution">
    <text evidence="4">The sequence shown here is derived from an EMBL/GenBank/DDBJ whole genome shotgun (WGS) entry which is preliminary data.</text>
</comment>
<dbReference type="InterPro" id="IPR037278">
    <property type="entry name" value="ARFGAP/RecO"/>
</dbReference>
<feature type="compositionally biased region" description="Low complexity" evidence="2">
    <location>
        <begin position="186"/>
        <end position="208"/>
    </location>
</feature>
<evidence type="ECO:0000313" key="4">
    <source>
        <dbReference type="EMBL" id="KAK8892113.1"/>
    </source>
</evidence>
<feature type="region of interest" description="Disordered" evidence="2">
    <location>
        <begin position="375"/>
        <end position="512"/>
    </location>
</feature>
<feature type="compositionally biased region" description="Low complexity" evidence="2">
    <location>
        <begin position="479"/>
        <end position="496"/>
    </location>
</feature>
<dbReference type="PRINTS" id="PR00405">
    <property type="entry name" value="REVINTRACTNG"/>
</dbReference>
<dbReference type="Proteomes" id="UP001470230">
    <property type="component" value="Unassembled WGS sequence"/>
</dbReference>
<evidence type="ECO:0000313" key="5">
    <source>
        <dbReference type="Proteomes" id="UP001470230"/>
    </source>
</evidence>
<evidence type="ECO:0000256" key="1">
    <source>
        <dbReference type="PROSITE-ProRule" id="PRU00288"/>
    </source>
</evidence>
<feature type="compositionally biased region" description="Polar residues" evidence="2">
    <location>
        <begin position="445"/>
        <end position="458"/>
    </location>
</feature>
<keyword evidence="1" id="KW-0863">Zinc-finger</keyword>